<protein>
    <submittedName>
        <fullName evidence="1">Transcriptional antiterminator</fullName>
    </submittedName>
</protein>
<name>A0A515CWP8_SERLI</name>
<dbReference type="EMBL" id="CP033893">
    <property type="protein sequence ID" value="QDL32586.1"/>
    <property type="molecule type" value="Genomic_DNA"/>
</dbReference>
<dbReference type="RefSeq" id="WP_142815412.1">
    <property type="nucleotide sequence ID" value="NZ_CP033893.1"/>
</dbReference>
<dbReference type="InterPro" id="IPR009778">
    <property type="entry name" value="ROF"/>
</dbReference>
<dbReference type="AlphaFoldDB" id="A0A515CWP8"/>
<reference evidence="1 2" key="1">
    <citation type="submission" date="2018-11" db="EMBL/GenBank/DDBJ databases">
        <title>The first complete genome of Serratia liquefaciens isolated from metalophyte plant revel distinctness adaptive mechanisms in an extreme habitat.</title>
        <authorList>
            <person name="Caneschi W.L."/>
            <person name="Sanchez A.B."/>
            <person name="Felestrino E.B."/>
            <person name="Assis R.A.B."/>
            <person name="Lemes C.G.C."/>
            <person name="Cordeiro I.F."/>
            <person name="Fonseca N.P."/>
            <person name="Villa M."/>
            <person name="Vieira I.T."/>
            <person name="Moraes L.A."/>
            <person name="Kamino L.H.Y."/>
            <person name="do Carmo F."/>
            <person name="Garcia C.M."/>
            <person name="Almeida N.F."/>
            <person name="Silva R.S."/>
            <person name="Ferro J.A."/>
            <person name="Ferro M.I.T."/>
            <person name="Varani A.M."/>
            <person name="Ferreira R.M."/>
            <person name="dos Santos V.L."/>
            <person name="Silva U.C."/>
            <person name="Setubal J.C."/>
            <person name="Moreira L.M."/>
        </authorList>
    </citation>
    <scope>NUCLEOTIDE SEQUENCE [LARGE SCALE GENOMIC DNA]</scope>
    <source>
        <strain evidence="1 2">FG3</strain>
    </source>
</reference>
<organism evidence="1 2">
    <name type="scientific">Serratia liquefaciens</name>
    <dbReference type="NCBI Taxonomy" id="614"/>
    <lineage>
        <taxon>Bacteria</taxon>
        <taxon>Pseudomonadati</taxon>
        <taxon>Pseudomonadota</taxon>
        <taxon>Gammaproteobacteria</taxon>
        <taxon>Enterobacterales</taxon>
        <taxon>Yersiniaceae</taxon>
        <taxon>Serratia</taxon>
    </lineage>
</organism>
<dbReference type="Gene3D" id="2.30.30.400">
    <property type="entry name" value="Rof-like"/>
    <property type="match status" value="1"/>
</dbReference>
<accession>A0A515CWP8</accession>
<evidence type="ECO:0000313" key="1">
    <source>
        <dbReference type="EMBL" id="QDL32586.1"/>
    </source>
</evidence>
<dbReference type="InterPro" id="IPR038626">
    <property type="entry name" value="Rof-like_sf"/>
</dbReference>
<gene>
    <name evidence="1" type="ORF">EGO53_12610</name>
</gene>
<dbReference type="SUPFAM" id="SSF101744">
    <property type="entry name" value="Rof/RNase P subunit-like"/>
    <property type="match status" value="1"/>
</dbReference>
<dbReference type="Proteomes" id="UP000317572">
    <property type="component" value="Chromosome"/>
</dbReference>
<dbReference type="InterPro" id="IPR023534">
    <property type="entry name" value="Rof/RNase_P-like"/>
</dbReference>
<sequence length="84" mass="9561">MTAYRPIDSELHDYLEIACLYGYRLNVELVNGQCFQATALTTQTLENEGEFIYFDNQRVCRLDQLSAITPQGSHALFGRIALTQ</sequence>
<evidence type="ECO:0000313" key="2">
    <source>
        <dbReference type="Proteomes" id="UP000317572"/>
    </source>
</evidence>
<proteinExistence type="predicted"/>
<dbReference type="Pfam" id="PF07073">
    <property type="entry name" value="ROF"/>
    <property type="match status" value="1"/>
</dbReference>